<organism evidence="14 15">
    <name type="scientific">Engystomops pustulosus</name>
    <name type="common">Tungara frog</name>
    <name type="synonym">Physalaemus pustulosus</name>
    <dbReference type="NCBI Taxonomy" id="76066"/>
    <lineage>
        <taxon>Eukaryota</taxon>
        <taxon>Metazoa</taxon>
        <taxon>Chordata</taxon>
        <taxon>Craniata</taxon>
        <taxon>Vertebrata</taxon>
        <taxon>Euteleostomi</taxon>
        <taxon>Amphibia</taxon>
        <taxon>Batrachia</taxon>
        <taxon>Anura</taxon>
        <taxon>Neobatrachia</taxon>
        <taxon>Hyloidea</taxon>
        <taxon>Leptodactylidae</taxon>
        <taxon>Leiuperinae</taxon>
        <taxon>Engystomops</taxon>
    </lineage>
</organism>
<dbReference type="FunFam" id="2.60.40.10:FF:000840">
    <property type="entry name" value="Roundabout guidance receptor 4"/>
    <property type="match status" value="1"/>
</dbReference>
<evidence type="ECO:0000256" key="3">
    <source>
        <dbReference type="ARBA" id="ARBA00022729"/>
    </source>
</evidence>
<dbReference type="InterPro" id="IPR003598">
    <property type="entry name" value="Ig_sub2"/>
</dbReference>
<evidence type="ECO:0000256" key="6">
    <source>
        <dbReference type="ARBA" id="ARBA00023136"/>
    </source>
</evidence>
<dbReference type="InterPro" id="IPR003599">
    <property type="entry name" value="Ig_sub"/>
</dbReference>
<evidence type="ECO:0000259" key="13">
    <source>
        <dbReference type="PROSITE" id="PS50853"/>
    </source>
</evidence>
<evidence type="ECO:0000256" key="2">
    <source>
        <dbReference type="ARBA" id="ARBA00022692"/>
    </source>
</evidence>
<dbReference type="SMART" id="SM00060">
    <property type="entry name" value="FN3"/>
    <property type="match status" value="2"/>
</dbReference>
<dbReference type="GO" id="GO:0098609">
    <property type="term" value="P:cell-cell adhesion"/>
    <property type="evidence" value="ECO:0007669"/>
    <property type="project" value="TreeGrafter"/>
</dbReference>
<dbReference type="Pfam" id="PF00041">
    <property type="entry name" value="fn3"/>
    <property type="match status" value="2"/>
</dbReference>
<dbReference type="InterPro" id="IPR036179">
    <property type="entry name" value="Ig-like_dom_sf"/>
</dbReference>
<feature type="domain" description="Fibronectin type-III" evidence="13">
    <location>
        <begin position="457"/>
        <end position="552"/>
    </location>
</feature>
<dbReference type="GO" id="GO:0007399">
    <property type="term" value="P:nervous system development"/>
    <property type="evidence" value="ECO:0007669"/>
    <property type="project" value="UniProtKB-ARBA"/>
</dbReference>
<dbReference type="Proteomes" id="UP000824782">
    <property type="component" value="Unassembled WGS sequence"/>
</dbReference>
<feature type="domain" description="Ig-like" evidence="12">
    <location>
        <begin position="164"/>
        <end position="251"/>
    </location>
</feature>
<keyword evidence="6 10" id="KW-0472">Membrane</keyword>
<gene>
    <name evidence="14" type="ORF">GDO81_013928</name>
</gene>
<keyword evidence="15" id="KW-1185">Reference proteome</keyword>
<evidence type="ECO:0000256" key="1">
    <source>
        <dbReference type="ARBA" id="ARBA00004167"/>
    </source>
</evidence>
<dbReference type="PROSITE" id="PS50835">
    <property type="entry name" value="IG_LIKE"/>
    <property type="match status" value="3"/>
</dbReference>
<dbReference type="PANTHER" id="PTHR44170">
    <property type="entry name" value="PROTEIN SIDEKICK"/>
    <property type="match status" value="1"/>
</dbReference>
<evidence type="ECO:0000259" key="12">
    <source>
        <dbReference type="PROSITE" id="PS50835"/>
    </source>
</evidence>
<feature type="transmembrane region" description="Helical" evidence="10">
    <location>
        <begin position="576"/>
        <end position="597"/>
    </location>
</feature>
<feature type="domain" description="Fibronectin type-III" evidence="13">
    <location>
        <begin position="353"/>
        <end position="452"/>
    </location>
</feature>
<feature type="chain" id="PRO_5043709081" description="Roundabout homolog 1-like" evidence="11">
    <location>
        <begin position="19"/>
        <end position="1141"/>
    </location>
</feature>
<keyword evidence="2 10" id="KW-0812">Transmembrane</keyword>
<dbReference type="Gene3D" id="2.60.40.10">
    <property type="entry name" value="Immunoglobulins"/>
    <property type="match status" value="5"/>
</dbReference>
<accession>A0AAV7B725</accession>
<dbReference type="Pfam" id="PF07679">
    <property type="entry name" value="I-set"/>
    <property type="match status" value="1"/>
</dbReference>
<dbReference type="SMART" id="SM00408">
    <property type="entry name" value="IGc2"/>
    <property type="match status" value="3"/>
</dbReference>
<dbReference type="CDD" id="cd00063">
    <property type="entry name" value="FN3"/>
    <property type="match status" value="2"/>
</dbReference>
<dbReference type="FunFam" id="2.60.40.10:FF:000008">
    <property type="entry name" value="roundabout homolog 2 isoform X2"/>
    <property type="match status" value="1"/>
</dbReference>
<feature type="region of interest" description="Disordered" evidence="9">
    <location>
        <begin position="845"/>
        <end position="881"/>
    </location>
</feature>
<dbReference type="PROSITE" id="PS50853">
    <property type="entry name" value="FN3"/>
    <property type="match status" value="2"/>
</dbReference>
<dbReference type="EMBL" id="WNYA01000006">
    <property type="protein sequence ID" value="KAG8568223.1"/>
    <property type="molecule type" value="Genomic_DNA"/>
</dbReference>
<dbReference type="InterPro" id="IPR007110">
    <property type="entry name" value="Ig-like_dom"/>
</dbReference>
<evidence type="ECO:0000256" key="4">
    <source>
        <dbReference type="ARBA" id="ARBA00022737"/>
    </source>
</evidence>
<evidence type="ECO:0000256" key="8">
    <source>
        <dbReference type="ARBA" id="ARBA00023319"/>
    </source>
</evidence>
<comment type="subcellular location">
    <subcellularLocation>
        <location evidence="1">Membrane</location>
        <topology evidence="1">Single-pass membrane protein</topology>
    </subcellularLocation>
</comment>
<evidence type="ECO:0000256" key="11">
    <source>
        <dbReference type="SAM" id="SignalP"/>
    </source>
</evidence>
<feature type="domain" description="Ig-like" evidence="12">
    <location>
        <begin position="70"/>
        <end position="158"/>
    </location>
</feature>
<evidence type="ECO:0000256" key="7">
    <source>
        <dbReference type="ARBA" id="ARBA00023157"/>
    </source>
</evidence>
<proteinExistence type="predicted"/>
<evidence type="ECO:0000313" key="15">
    <source>
        <dbReference type="Proteomes" id="UP000824782"/>
    </source>
</evidence>
<keyword evidence="3 11" id="KW-0732">Signal</keyword>
<evidence type="ECO:0000256" key="5">
    <source>
        <dbReference type="ARBA" id="ARBA00022989"/>
    </source>
</evidence>
<protein>
    <recommendedName>
        <fullName evidence="16">Roundabout homolog 1-like</fullName>
    </recommendedName>
</protein>
<dbReference type="InterPro" id="IPR003961">
    <property type="entry name" value="FN3_dom"/>
</dbReference>
<dbReference type="FunFam" id="2.60.40.10:FF:000065">
    <property type="entry name" value="roundabout homolog 1 isoform X3"/>
    <property type="match status" value="1"/>
</dbReference>
<keyword evidence="8" id="KW-0393">Immunoglobulin domain</keyword>
<evidence type="ECO:0000256" key="9">
    <source>
        <dbReference type="SAM" id="MobiDB-lite"/>
    </source>
</evidence>
<dbReference type="GO" id="GO:0016020">
    <property type="term" value="C:membrane"/>
    <property type="evidence" value="ECO:0007669"/>
    <property type="project" value="UniProtKB-SubCell"/>
</dbReference>
<dbReference type="SUPFAM" id="SSF48726">
    <property type="entry name" value="Immunoglobulin"/>
    <property type="match status" value="3"/>
</dbReference>
<dbReference type="PANTHER" id="PTHR44170:SF11">
    <property type="entry name" value="ROUNDABOUT HOMOLOG 4"/>
    <property type="match status" value="1"/>
</dbReference>
<keyword evidence="5 10" id="KW-1133">Transmembrane helix</keyword>
<reference evidence="14" key="1">
    <citation type="thesis" date="2020" institute="ProQuest LLC" country="789 East Eisenhower Parkway, Ann Arbor, MI, USA">
        <title>Comparative Genomics and Chromosome Evolution.</title>
        <authorList>
            <person name="Mudd A.B."/>
        </authorList>
    </citation>
    <scope>NUCLEOTIDE SEQUENCE</scope>
    <source>
        <strain evidence="14">237g6f4</strain>
        <tissue evidence="14">Blood</tissue>
    </source>
</reference>
<evidence type="ECO:0000313" key="14">
    <source>
        <dbReference type="EMBL" id="KAG8568223.1"/>
    </source>
</evidence>
<keyword evidence="7" id="KW-1015">Disulfide bond</keyword>
<keyword evidence="4" id="KW-0677">Repeat</keyword>
<dbReference type="AlphaFoldDB" id="A0AAV7B725"/>
<comment type="caution">
    <text evidence="14">The sequence shown here is derived from an EMBL/GenBank/DDBJ whole genome shotgun (WGS) entry which is preliminary data.</text>
</comment>
<feature type="domain" description="Ig-like" evidence="12">
    <location>
        <begin position="256"/>
        <end position="340"/>
    </location>
</feature>
<evidence type="ECO:0008006" key="16">
    <source>
        <dbReference type="Google" id="ProtNLM"/>
    </source>
</evidence>
<dbReference type="InterPro" id="IPR013783">
    <property type="entry name" value="Ig-like_fold"/>
</dbReference>
<evidence type="ECO:0000256" key="10">
    <source>
        <dbReference type="SAM" id="Phobius"/>
    </source>
</evidence>
<dbReference type="SUPFAM" id="SSF49265">
    <property type="entry name" value="Fibronectin type III"/>
    <property type="match status" value="1"/>
</dbReference>
<feature type="signal peptide" evidence="11">
    <location>
        <begin position="1"/>
        <end position="18"/>
    </location>
</feature>
<dbReference type="Pfam" id="PF13927">
    <property type="entry name" value="Ig_3"/>
    <property type="match status" value="2"/>
</dbReference>
<name>A0AAV7B725_ENGPU</name>
<feature type="compositionally biased region" description="Basic and acidic residues" evidence="9">
    <location>
        <begin position="861"/>
        <end position="881"/>
    </location>
</feature>
<sequence>MFLIFFVVVFTFLPLRWSLQVNYCQCNQAVEYKSHYLVASHRQPRHLHNHKPGRRYRQRGSKYRTNDSIPRIIEHPSDLIVRRDQPGIMNCRAEGNPEPTIEWYRNGEAVNFSKGHSSLIPGGSLFFLHISGRSDEGVYTCLARNHLGTAVSRNASLTIAVLKEEFRQEPLDKVVIAGRPLVIDCSPPKGHPEPLVTWRKNGVLLDRNNSRYTFAVGRLSIARALNSDAGVYMCVASNLAGERTSRGAIISVLEMPQITIKPTNKIENPGSTVQFACGAQGNPRPIVLWSKEQGSLPIGRYAITNENTLCLQRVTVQDSGTYICTAKSNIGAVSASALLVVKDPLDTGQIKRELSNVNLYLDTVTLHNSSSVRMQWKTSSLSKYMDGYAVFYRPHSTSGSDWEKWGVIPVNENTVVIPGLRIGQKYEFKVQPYGRTVYGVDSNIRHVQIPDEVSGPAPQNVNITVVSGGNGSIIVSWEPPSEDGHRIIKAYKIWCLGNETLPQTNWMVGRGTHYLEIPHLPPGTKYQVQLAAVYDNGVGKLSDPKYVFIESPVMKEDMTDATIPLDLLLQVVKHPAFIATVGGTIWLMLMAAVIYLCQRNSKRYNKKKHSGLYRFASEDTIIKHRMDTSDSPWLSNTWKSASCSRNYSSTTSMNSQLLWMENKDATDFHKSTISFERKSEGSRSQIIPLVPDSSTYGALYVDLPGKDLTTFHYPTPVRLPGMGISSKSGIPLGVYDHSLFPHCHSSANSLIHGGTRSKIPGKPVVPVPPNVALKETWSQNIKKELHHVNSAPLSPCFQTDNVSVPSIKSLDGNQPGKEYAKVMKTFSTPKILHYTTSLKVMDLLPYNSPLPPPPDPPPEEEPCRGRQDKPIPNRLVDPHQDNGQKLMQFSKKKAPPDSLLFKQTSSLSLHDDTVLTPDDVAHYLEFNEQGNHIRHPSETDSTLPRPFSASSNTYGYICSPSELAEGDAADEDDDLDLGELSSLKSYRKYCETPTSSISEYESSMAGSLINGWGSVSEDNYTSARCSMVSSSDGSFLMDASFAKALAVAVDTFCLGITQSESVGVDRISTDFSPSVSPLDGLLAAQSHGDSAEVSSRKPKVNPLPVLDWNIDWMDELEAKYRHRNQTKLFNKKVRRCHPLDK</sequence>
<dbReference type="InterPro" id="IPR013098">
    <property type="entry name" value="Ig_I-set"/>
</dbReference>
<dbReference type="SMART" id="SM00409">
    <property type="entry name" value="IG"/>
    <property type="match status" value="3"/>
</dbReference>
<dbReference type="FunFam" id="2.60.40.10:FF:000026">
    <property type="entry name" value="roundabout homolog 2 isoform X1"/>
    <property type="match status" value="1"/>
</dbReference>
<dbReference type="InterPro" id="IPR036116">
    <property type="entry name" value="FN3_sf"/>
</dbReference>